<dbReference type="RefSeq" id="WP_000629086.1">
    <property type="nucleotide sequence ID" value="NZ_CAUZIA010000052.1"/>
</dbReference>
<dbReference type="EMBL" id="KX118105">
    <property type="protein sequence ID" value="AOB42335.1"/>
    <property type="molecule type" value="Genomic_DNA"/>
</dbReference>
<proteinExistence type="predicted"/>
<evidence type="ECO:0008006" key="2">
    <source>
        <dbReference type="Google" id="ProtNLM"/>
    </source>
</evidence>
<dbReference type="InterPro" id="IPR042297">
    <property type="entry name" value="Antirestriction_sf"/>
</dbReference>
<organism evidence="1">
    <name type="scientific">Acinetobacter baumannii</name>
    <dbReference type="NCBI Taxonomy" id="470"/>
    <lineage>
        <taxon>Bacteria</taxon>
        <taxon>Pseudomonadati</taxon>
        <taxon>Pseudomonadota</taxon>
        <taxon>Gammaproteobacteria</taxon>
        <taxon>Moraxellales</taxon>
        <taxon>Moraxellaceae</taxon>
        <taxon>Acinetobacter</taxon>
        <taxon>Acinetobacter calcoaceticus/baumannii complex</taxon>
    </lineage>
</organism>
<geneLocation type="plasmid" evidence="1">
    <name>IHIT7853-OXA-23</name>
</geneLocation>
<reference evidence="1" key="1">
    <citation type="journal article" date="2016" name="Gut Pathog.">
        <title>Genome sequence of OXA-23 producing Acinetobacter baumannii IHIT7853, a carbapenem-resistant strain from a cat belonging to international clone IC1.</title>
        <authorList>
            <person name="Ewers C."/>
            <person name="Klotz P."/>
            <person name="Scheufen S."/>
            <person name="Leidner U."/>
            <person name="Gottig S."/>
            <person name="Semmler T."/>
        </authorList>
    </citation>
    <scope>NUCLEOTIDE SEQUENCE</scope>
    <source>
        <strain evidence="1">IHIT7853</strain>
        <plasmid evidence="1">IHIT7853-OXA-23</plasmid>
    </source>
</reference>
<protein>
    <recommendedName>
        <fullName evidence="2">Antirestriction protein</fullName>
    </recommendedName>
</protein>
<dbReference type="PATRIC" id="fig|470.2118.peg.3822"/>
<dbReference type="AlphaFoldDB" id="A0A1B2RCJ9"/>
<accession>A0A1B2RCJ9</accession>
<sequence length="151" mass="17205">MITLAIRSPEELAELKGYSVQFESKIQTLNTDDCPITGIFKLFYEQNVFNVAKISDDYTGGQWKLDQGFWLLDSDQCFIVGNPNAMRNESLDAKSFSMFCSISALNILAWHYHNKGFSNLANLAIYGYHRACTQLEFENDVKVDVIRSLLD</sequence>
<keyword evidence="1" id="KW-0614">Plasmid</keyword>
<evidence type="ECO:0000313" key="1">
    <source>
        <dbReference type="EMBL" id="AOB42335.1"/>
    </source>
</evidence>
<name>A0A1B2RCJ9_ACIBA</name>
<dbReference type="Gene3D" id="3.30.70.3580">
    <property type="entry name" value="Antirestriction protein"/>
    <property type="match status" value="1"/>
</dbReference>